<keyword evidence="3" id="KW-1185">Reference proteome</keyword>
<feature type="region of interest" description="Disordered" evidence="1">
    <location>
        <begin position="60"/>
        <end position="96"/>
    </location>
</feature>
<gene>
    <name evidence="2" type="ORF">DGYR_LOCUS1014</name>
</gene>
<feature type="compositionally biased region" description="Low complexity" evidence="1">
    <location>
        <begin position="60"/>
        <end position="69"/>
    </location>
</feature>
<name>A0A7I8V6G1_9ANNE</name>
<organism evidence="2 3">
    <name type="scientific">Dimorphilus gyrociliatus</name>
    <dbReference type="NCBI Taxonomy" id="2664684"/>
    <lineage>
        <taxon>Eukaryota</taxon>
        <taxon>Metazoa</taxon>
        <taxon>Spiralia</taxon>
        <taxon>Lophotrochozoa</taxon>
        <taxon>Annelida</taxon>
        <taxon>Polychaeta</taxon>
        <taxon>Polychaeta incertae sedis</taxon>
        <taxon>Dinophilidae</taxon>
        <taxon>Dimorphilus</taxon>
    </lineage>
</organism>
<feature type="compositionally biased region" description="Basic and acidic residues" evidence="1">
    <location>
        <begin position="70"/>
        <end position="84"/>
    </location>
</feature>
<evidence type="ECO:0000313" key="2">
    <source>
        <dbReference type="EMBL" id="CAD5111776.1"/>
    </source>
</evidence>
<dbReference type="Proteomes" id="UP000549394">
    <property type="component" value="Unassembled WGS sequence"/>
</dbReference>
<proteinExistence type="predicted"/>
<accession>A0A7I8V6G1</accession>
<dbReference type="AlphaFoldDB" id="A0A7I8V6G1"/>
<evidence type="ECO:0000313" key="3">
    <source>
        <dbReference type="Proteomes" id="UP000549394"/>
    </source>
</evidence>
<comment type="caution">
    <text evidence="2">The sequence shown here is derived from an EMBL/GenBank/DDBJ whole genome shotgun (WGS) entry which is preliminary data.</text>
</comment>
<protein>
    <submittedName>
        <fullName evidence="2">DgyrCDS1049</fullName>
    </submittedName>
</protein>
<evidence type="ECO:0000256" key="1">
    <source>
        <dbReference type="SAM" id="MobiDB-lite"/>
    </source>
</evidence>
<reference evidence="2 3" key="1">
    <citation type="submission" date="2020-08" db="EMBL/GenBank/DDBJ databases">
        <authorList>
            <person name="Hejnol A."/>
        </authorList>
    </citation>
    <scope>NUCLEOTIDE SEQUENCE [LARGE SCALE GENOMIC DNA]</scope>
</reference>
<dbReference type="EMBL" id="CAJFCJ010000002">
    <property type="protein sequence ID" value="CAD5111776.1"/>
    <property type="molecule type" value="Genomic_DNA"/>
</dbReference>
<sequence length="96" mass="10476">MSAIRKSAPDIRVRKNSTSLRPSIIGKRSVPDIRETLCDEPDQSKCAEINTSPAIGGYLSVQSAPSSRRSSAEVESNKFQRENRLSVPNMVGNAMV</sequence>